<name>A0ABN1PY21_9ACTN</name>
<organism evidence="4 5">
    <name type="scientific">Nonomuraea longicatena</name>
    <dbReference type="NCBI Taxonomy" id="83682"/>
    <lineage>
        <taxon>Bacteria</taxon>
        <taxon>Bacillati</taxon>
        <taxon>Actinomycetota</taxon>
        <taxon>Actinomycetes</taxon>
        <taxon>Streptosporangiales</taxon>
        <taxon>Streptosporangiaceae</taxon>
        <taxon>Nonomuraea</taxon>
    </lineage>
</organism>
<dbReference type="InterPro" id="IPR036116">
    <property type="entry name" value="FN3_sf"/>
</dbReference>
<evidence type="ECO:0000256" key="2">
    <source>
        <dbReference type="ARBA" id="ARBA00023326"/>
    </source>
</evidence>
<evidence type="ECO:0000313" key="5">
    <source>
        <dbReference type="Proteomes" id="UP001501578"/>
    </source>
</evidence>
<gene>
    <name evidence="4" type="ORF">GCM10009560_42760</name>
</gene>
<feature type="domain" description="Fibronectin type-III" evidence="3">
    <location>
        <begin position="414"/>
        <end position="511"/>
    </location>
</feature>
<dbReference type="SUPFAM" id="SSF49265">
    <property type="entry name" value="Fibronectin type III"/>
    <property type="match status" value="1"/>
</dbReference>
<keyword evidence="2" id="KW-0624">Polysaccharide degradation</keyword>
<dbReference type="Gene3D" id="2.60.40.10">
    <property type="entry name" value="Immunoglobulins"/>
    <property type="match status" value="1"/>
</dbReference>
<reference evidence="4 5" key="1">
    <citation type="journal article" date="2019" name="Int. J. Syst. Evol. Microbiol.">
        <title>The Global Catalogue of Microorganisms (GCM) 10K type strain sequencing project: providing services to taxonomists for standard genome sequencing and annotation.</title>
        <authorList>
            <consortium name="The Broad Institute Genomics Platform"/>
            <consortium name="The Broad Institute Genome Sequencing Center for Infectious Disease"/>
            <person name="Wu L."/>
            <person name="Ma J."/>
        </authorList>
    </citation>
    <scope>NUCLEOTIDE SEQUENCE [LARGE SCALE GENOMIC DNA]</scope>
    <source>
        <strain evidence="4 5">JCM 11136</strain>
    </source>
</reference>
<protein>
    <recommendedName>
        <fullName evidence="3">Fibronectin type-III domain-containing protein</fullName>
    </recommendedName>
</protein>
<dbReference type="EMBL" id="BAAAHQ010000023">
    <property type="protein sequence ID" value="GAA0935010.1"/>
    <property type="molecule type" value="Genomic_DNA"/>
</dbReference>
<proteinExistence type="predicted"/>
<accession>A0ABN1PY21</accession>
<keyword evidence="5" id="KW-1185">Reference proteome</keyword>
<keyword evidence="1" id="KW-0326">Glycosidase</keyword>
<sequence length="924" mass="97167">MQVIIPGERLRFGVRLVAHAPNGPRLGLLGAPLSWDAGLPLNDVPSLELTYTTHAQGAAWLREPCEVALEYSVDGGSWSEAANGRFLRIKRSGDMTDQTGAQRFSLPGWAWMLRKLVLYPSLDMVDGKRQFNAVRVGHILTTLISEGAGRGALPGLSADFTATHDSAGQPWSAELTIGLEPGTDLLQLLINLSEQGVCDWQMTGRVLQVYNEGTALGRQLAAGPAPVELVLGRDIDQAPDDATLEDAASAILVVGEEGLRVEVTNPGAVAPWGRWEAYQSQGGVKDEGTARLLAGQALERASRERVQVTRQIKPQEARFLPLADYRPGDTIRAPGEEGRPEALRVRQITLSRGDDGVVGGNLTLNDRFLERDVKLARRAAGILNGGVSSGGNGGEPGGDGEGRVPAAPTGLLVNPAAYQDDEGYTHGQITISWSPVTTDVNGTPLTVSGYELIGQTPPGTGAERVLATTTATTLTYSPLVPKSRWVFGVRAVNDGTLGQVAASAEITIPDDETPPPDPSTPVVDSRLGIFRISWDGFTSAATGMPKDFSRVLIMMRDPLDPGNEGQQVEWLERAGTAVVPGQPYNVDREFWLVAIDRSGNLSGASAHVISQAKPLVNTDMIGEIINGAEHIITGSIPANAKIVAGSITGGLIQALAIDAGKIAANAITADKIQAGAIDAAHIKANAITADKIAAGSITAAKIDADALNGKVITGPVVRSSPTGRRFVLDSSTLDLRFYPSGSSNYSRVYAEDSGGEAAVAITTNTSFSQRAELRVNSSLIRLGMISSGGTRSGGGLDIASSYARYGYSAGSSYSEASILFDGAGKWTMKGRVWEFTTSSSYETICAGSGVVSSGYYGVTITYGPSMADNMGPVATVRDGAAAPNFYWCLDASSPSGFSFGWSTGGGVLSGKAFYFWAFRHPGSA</sequence>
<dbReference type="Proteomes" id="UP001501578">
    <property type="component" value="Unassembled WGS sequence"/>
</dbReference>
<dbReference type="InterPro" id="IPR003961">
    <property type="entry name" value="FN3_dom"/>
</dbReference>
<dbReference type="PROSITE" id="PS50853">
    <property type="entry name" value="FN3"/>
    <property type="match status" value="1"/>
</dbReference>
<comment type="caution">
    <text evidence="4">The sequence shown here is derived from an EMBL/GenBank/DDBJ whole genome shotgun (WGS) entry which is preliminary data.</text>
</comment>
<evidence type="ECO:0000256" key="1">
    <source>
        <dbReference type="ARBA" id="ARBA00023295"/>
    </source>
</evidence>
<evidence type="ECO:0000259" key="3">
    <source>
        <dbReference type="PROSITE" id="PS50853"/>
    </source>
</evidence>
<keyword evidence="1" id="KW-0378">Hydrolase</keyword>
<keyword evidence="2" id="KW-0119">Carbohydrate metabolism</keyword>
<dbReference type="InterPro" id="IPR013783">
    <property type="entry name" value="Ig-like_fold"/>
</dbReference>
<evidence type="ECO:0000313" key="4">
    <source>
        <dbReference type="EMBL" id="GAA0935010.1"/>
    </source>
</evidence>